<feature type="region of interest" description="Disordered" evidence="1">
    <location>
        <begin position="174"/>
        <end position="202"/>
    </location>
</feature>
<feature type="compositionally biased region" description="Basic and acidic residues" evidence="1">
    <location>
        <begin position="190"/>
        <end position="202"/>
    </location>
</feature>
<proteinExistence type="predicted"/>
<dbReference type="OrthoDB" id="2533168at2759"/>
<evidence type="ECO:0000256" key="1">
    <source>
        <dbReference type="SAM" id="MobiDB-lite"/>
    </source>
</evidence>
<feature type="domain" description="Complex 1 LYR protein" evidence="2">
    <location>
        <begin position="11"/>
        <end position="58"/>
    </location>
</feature>
<name>A0A0K3CHD1_RHOTO</name>
<keyword evidence="5" id="KW-1185">Reference proteome</keyword>
<evidence type="ECO:0000313" key="6">
    <source>
        <dbReference type="Proteomes" id="UP000239560"/>
    </source>
</evidence>
<dbReference type="OMA" id="FMEGPEP"/>
<reference evidence="3 5" key="1">
    <citation type="submission" date="2015-07" db="EMBL/GenBank/DDBJ databases">
        <authorList>
            <person name="Cajimat M.N.B."/>
            <person name="Milazzo M.L."/>
            <person name="Fulhorst C.F."/>
        </authorList>
    </citation>
    <scope>NUCLEOTIDE SEQUENCE [LARGE SCALE GENOMIC DNA]</scope>
    <source>
        <strain evidence="3">Single colony</strain>
    </source>
</reference>
<accession>A0A0K3CHD1</accession>
<sequence length="202" mass="22263">MTIPPAAPAAARALYRSLLRVAMRMPDDHRRAFVVHRARSEFDKSRSLTAQDDVAARLLEGEIYRDQLELQADHLSALARQQTLIPVDLRSSTGNPPSPTPPPSSASPPPSAHSPSRVGPSRPSRPSRPPPLPQAALSLEPNSASPPSRPSSDRRKLLRAIFARDSQSRVLGVRRNRFMEGPEPSWIRRKREEEQKAAGKSA</sequence>
<organism evidence="3 5">
    <name type="scientific">Rhodotorula toruloides</name>
    <name type="common">Yeast</name>
    <name type="synonym">Rhodosporidium toruloides</name>
    <dbReference type="NCBI Taxonomy" id="5286"/>
    <lineage>
        <taxon>Eukaryota</taxon>
        <taxon>Fungi</taxon>
        <taxon>Dikarya</taxon>
        <taxon>Basidiomycota</taxon>
        <taxon>Pucciniomycotina</taxon>
        <taxon>Microbotryomycetes</taxon>
        <taxon>Sporidiobolales</taxon>
        <taxon>Sporidiobolaceae</taxon>
        <taxon>Rhodotorula</taxon>
    </lineage>
</organism>
<feature type="region of interest" description="Disordered" evidence="1">
    <location>
        <begin position="88"/>
        <end position="155"/>
    </location>
</feature>
<evidence type="ECO:0000313" key="5">
    <source>
        <dbReference type="Proteomes" id="UP000199069"/>
    </source>
</evidence>
<dbReference type="EMBL" id="LCTV02000005">
    <property type="protein sequence ID" value="PRQ74747.1"/>
    <property type="molecule type" value="Genomic_DNA"/>
</dbReference>
<protein>
    <recommendedName>
        <fullName evidence="2">Complex 1 LYR protein domain-containing protein</fullName>
    </recommendedName>
</protein>
<dbReference type="Proteomes" id="UP000239560">
    <property type="component" value="Unassembled WGS sequence"/>
</dbReference>
<evidence type="ECO:0000259" key="2">
    <source>
        <dbReference type="Pfam" id="PF05347"/>
    </source>
</evidence>
<dbReference type="InterPro" id="IPR008011">
    <property type="entry name" value="Complex1_LYR_dom"/>
</dbReference>
<reference evidence="4 6" key="2">
    <citation type="journal article" date="2018" name="Elife">
        <title>Functional genomics of lipid metabolism in the oleaginous yeast Rhodosporidium toruloides.</title>
        <authorList>
            <person name="Coradetti S.T."/>
            <person name="Pinel D."/>
            <person name="Geiselman G."/>
            <person name="Ito M."/>
            <person name="Mondo S."/>
            <person name="Reilly M.C."/>
            <person name="Cheng Y.F."/>
            <person name="Bauer S."/>
            <person name="Grigoriev I."/>
            <person name="Gladden J.M."/>
            <person name="Simmons B.A."/>
            <person name="Brem R."/>
            <person name="Arkin A.P."/>
            <person name="Skerker J.M."/>
        </authorList>
    </citation>
    <scope>NUCLEOTIDE SEQUENCE [LARGE SCALE GENOMIC DNA]</scope>
    <source>
        <strain evidence="4 6">NBRC 0880</strain>
    </source>
</reference>
<dbReference type="Pfam" id="PF05347">
    <property type="entry name" value="Complex1_LYR"/>
    <property type="match status" value="1"/>
</dbReference>
<dbReference type="AlphaFoldDB" id="A0A0K3CHD1"/>
<dbReference type="Proteomes" id="UP000199069">
    <property type="component" value="Unassembled WGS sequence"/>
</dbReference>
<evidence type="ECO:0000313" key="4">
    <source>
        <dbReference type="EMBL" id="PRQ74747.1"/>
    </source>
</evidence>
<feature type="compositionally biased region" description="Pro residues" evidence="1">
    <location>
        <begin position="96"/>
        <end position="112"/>
    </location>
</feature>
<gene>
    <name evidence="3" type="primary">FGENESH: predicted gene_5.7</name>
    <name evidence="4" type="ORF">AAT19DRAFT_13769</name>
    <name evidence="3" type="ORF">BN2166_0024620</name>
</gene>
<evidence type="ECO:0000313" key="3">
    <source>
        <dbReference type="EMBL" id="CTR06601.1"/>
    </source>
</evidence>
<feature type="compositionally biased region" description="Low complexity" evidence="1">
    <location>
        <begin position="113"/>
        <end position="124"/>
    </location>
</feature>
<dbReference type="EMBL" id="CWKI01000005">
    <property type="protein sequence ID" value="CTR06601.1"/>
    <property type="molecule type" value="Genomic_DNA"/>
</dbReference>